<keyword evidence="3" id="KW-1185">Reference proteome</keyword>
<organism evidence="2 3">
    <name type="scientific">Bacillus siamensis</name>
    <dbReference type="NCBI Taxonomy" id="659243"/>
    <lineage>
        <taxon>Bacteria</taxon>
        <taxon>Bacillati</taxon>
        <taxon>Bacillota</taxon>
        <taxon>Bacilli</taxon>
        <taxon>Bacillales</taxon>
        <taxon>Bacillaceae</taxon>
        <taxon>Bacillus</taxon>
        <taxon>Bacillus amyloliquefaciens group</taxon>
    </lineage>
</organism>
<sequence>MKVSEVLERVKNGENMTAIAEDIGLSRSGLTKKMNKIGFVFDRAVKEYTLAGDNQIDAAILDFDLNDSIGLLKKRMEESSRNSGDDSRNIEKEPRKKVEEETEKIESIHEDVPIIREREDNVLTTEEIMFLKELYIQYKRDGGMFRKIFLDTYAELPNRKPSIKTPYMISKTTADEFDEFANGLVDEFRVTRNDLVEMAMRYFVQEFRPLLENEDCSSK</sequence>
<feature type="region of interest" description="Disordered" evidence="1">
    <location>
        <begin position="76"/>
        <end position="103"/>
    </location>
</feature>
<keyword evidence="2" id="KW-0614">Plasmid</keyword>
<evidence type="ECO:0000256" key="1">
    <source>
        <dbReference type="SAM" id="MobiDB-lite"/>
    </source>
</evidence>
<dbReference type="RefSeq" id="WP_101605626.1">
    <property type="nucleotide sequence ID" value="NZ_CP025002.1"/>
</dbReference>
<dbReference type="AlphaFoldDB" id="A0AAI8N2C5"/>
<accession>A0AAI8N2C5</accession>
<dbReference type="Proteomes" id="UP000234366">
    <property type="component" value="Plasmid pSCSIO05746"/>
</dbReference>
<name>A0AAI8N2C5_9BACI</name>
<proteinExistence type="predicted"/>
<gene>
    <name evidence="2" type="ORF">CWD84_21985</name>
</gene>
<dbReference type="EMBL" id="CP025002">
    <property type="protein sequence ID" value="AUJ79453.1"/>
    <property type="molecule type" value="Genomic_DNA"/>
</dbReference>
<evidence type="ECO:0000313" key="3">
    <source>
        <dbReference type="Proteomes" id="UP000234366"/>
    </source>
</evidence>
<reference evidence="2 3" key="1">
    <citation type="submission" date="2017-11" db="EMBL/GenBank/DDBJ databases">
        <title>Genome sequence and genome mining of multiple bioactive secondary metabolites from a deep sea-derived Bacillus siamensis SCSIO 05746.</title>
        <authorList>
            <person name="Pan H.-Q."/>
            <person name="Ju J.-H."/>
        </authorList>
    </citation>
    <scope>NUCLEOTIDE SEQUENCE [LARGE SCALE GENOMIC DNA]</scope>
    <source>
        <strain evidence="2 3">SCSIO 05746</strain>
        <plasmid evidence="3">pscsio05746</plasmid>
    </source>
</reference>
<evidence type="ECO:0000313" key="2">
    <source>
        <dbReference type="EMBL" id="AUJ79453.1"/>
    </source>
</evidence>
<geneLocation type="plasmid" evidence="3">
    <name>pscsio05746</name>
</geneLocation>
<dbReference type="KEGG" id="bsia:CWD84_21985"/>
<protein>
    <submittedName>
        <fullName evidence="2">Uncharacterized protein</fullName>
    </submittedName>
</protein>